<evidence type="ECO:0000313" key="6">
    <source>
        <dbReference type="Ensembl" id="ENSJHYP00000010114.1"/>
    </source>
</evidence>
<dbReference type="Proteomes" id="UP000694408">
    <property type="component" value="Unplaced"/>
</dbReference>
<name>A0A8C5J097_JUNHY</name>
<dbReference type="GO" id="GO:0005737">
    <property type="term" value="C:cytoplasm"/>
    <property type="evidence" value="ECO:0007669"/>
    <property type="project" value="InterPro"/>
</dbReference>
<dbReference type="PANTHER" id="PTHR16188">
    <property type="entry name" value="PROTEIN PHOSPHATASE 1 INHIBITOR POTENTIATED BY PROTEIN KINASE C"/>
    <property type="match status" value="1"/>
</dbReference>
<evidence type="ECO:0000256" key="4">
    <source>
        <dbReference type="SAM" id="MobiDB-lite"/>
    </source>
</evidence>
<dbReference type="Gene3D" id="1.10.150.220">
    <property type="entry name" value="CPI-17"/>
    <property type="match status" value="1"/>
</dbReference>
<dbReference type="Ensembl" id="ENSJHYT00000012245.1">
    <property type="protein sequence ID" value="ENSJHYP00000010114.1"/>
    <property type="gene ID" value="ENSJHYG00000007943.1"/>
</dbReference>
<organism evidence="6 7">
    <name type="scientific">Junco hyemalis</name>
    <name type="common">Dark-eyed junco</name>
    <dbReference type="NCBI Taxonomy" id="40217"/>
    <lineage>
        <taxon>Eukaryota</taxon>
        <taxon>Metazoa</taxon>
        <taxon>Chordata</taxon>
        <taxon>Craniata</taxon>
        <taxon>Vertebrata</taxon>
        <taxon>Euteleostomi</taxon>
        <taxon>Archelosauria</taxon>
        <taxon>Archosauria</taxon>
        <taxon>Dinosauria</taxon>
        <taxon>Saurischia</taxon>
        <taxon>Theropoda</taxon>
        <taxon>Coelurosauria</taxon>
        <taxon>Aves</taxon>
        <taxon>Neognathae</taxon>
        <taxon>Neoaves</taxon>
        <taxon>Telluraves</taxon>
        <taxon>Australaves</taxon>
        <taxon>Passeriformes</taxon>
        <taxon>Passerellidae</taxon>
        <taxon>Junco</taxon>
    </lineage>
</organism>
<evidence type="ECO:0000313" key="7">
    <source>
        <dbReference type="Proteomes" id="UP000694408"/>
    </source>
</evidence>
<feature type="transmembrane region" description="Helical" evidence="5">
    <location>
        <begin position="111"/>
        <end position="129"/>
    </location>
</feature>
<keyword evidence="7" id="KW-1185">Reference proteome</keyword>
<sequence length="163" mass="18572">MASNSSALPRVTFQTPEKPGEESSHRKLGKLTIKYNRKDLQRWLDLEEWINAQLQELYQCRLREETEAAAPEPQIDLEDLLEVPNEEQKIKLQEILHECSSPTEVSEAYKFTCVHVILVCNGVFAAAWLSSQDTTVLQICLIIMGGVCLYSVIVKLHHINAHE</sequence>
<dbReference type="InterPro" id="IPR036658">
    <property type="entry name" value="CPI-17_sf"/>
</dbReference>
<feature type="transmembrane region" description="Helical" evidence="5">
    <location>
        <begin position="135"/>
        <end position="154"/>
    </location>
</feature>
<evidence type="ECO:0000256" key="5">
    <source>
        <dbReference type="SAM" id="Phobius"/>
    </source>
</evidence>
<proteinExistence type="inferred from homology"/>
<reference evidence="6" key="2">
    <citation type="submission" date="2025-09" db="UniProtKB">
        <authorList>
            <consortium name="Ensembl"/>
        </authorList>
    </citation>
    <scope>IDENTIFICATION</scope>
</reference>
<protein>
    <recommendedName>
        <fullName evidence="8">Protein phosphatase 1 regulatory subunit 14D</fullName>
    </recommendedName>
</protein>
<comment type="similarity">
    <text evidence="1">Belongs to the PP1 inhibitor family.</text>
</comment>
<keyword evidence="5" id="KW-0812">Transmembrane</keyword>
<dbReference type="SUPFAM" id="SSF81790">
    <property type="entry name" value="Myosin phosphatase inhibitor 17kDa protein, CPI-17"/>
    <property type="match status" value="1"/>
</dbReference>
<feature type="compositionally biased region" description="Polar residues" evidence="4">
    <location>
        <begin position="1"/>
        <end position="15"/>
    </location>
</feature>
<evidence type="ECO:0000256" key="1">
    <source>
        <dbReference type="ARBA" id="ARBA00005483"/>
    </source>
</evidence>
<dbReference type="Pfam" id="PF05361">
    <property type="entry name" value="PP1_inhibitor"/>
    <property type="match status" value="1"/>
</dbReference>
<dbReference type="AlphaFoldDB" id="A0A8C5J097"/>
<evidence type="ECO:0000256" key="3">
    <source>
        <dbReference type="ARBA" id="ARBA00023272"/>
    </source>
</evidence>
<keyword evidence="5" id="KW-1133">Transmembrane helix</keyword>
<keyword evidence="3" id="KW-0650">Protein phosphatase inhibitor</keyword>
<dbReference type="InterPro" id="IPR008025">
    <property type="entry name" value="CPI-17"/>
</dbReference>
<evidence type="ECO:0008006" key="8">
    <source>
        <dbReference type="Google" id="ProtNLM"/>
    </source>
</evidence>
<dbReference type="PANTHER" id="PTHR16188:SF13">
    <property type="entry name" value="PROTEIN PHOSPHATASE 1 REGULATORY SUBUNIT 14D"/>
    <property type="match status" value="1"/>
</dbReference>
<dbReference type="GO" id="GO:0004865">
    <property type="term" value="F:protein serine/threonine phosphatase inhibitor activity"/>
    <property type="evidence" value="ECO:0007669"/>
    <property type="project" value="TreeGrafter"/>
</dbReference>
<keyword evidence="5" id="KW-0472">Membrane</keyword>
<keyword evidence="2" id="KW-0597">Phosphoprotein</keyword>
<accession>A0A8C5J097</accession>
<feature type="region of interest" description="Disordered" evidence="4">
    <location>
        <begin position="1"/>
        <end position="26"/>
    </location>
</feature>
<reference evidence="6" key="1">
    <citation type="submission" date="2025-08" db="UniProtKB">
        <authorList>
            <consortium name="Ensembl"/>
        </authorList>
    </citation>
    <scope>IDENTIFICATION</scope>
</reference>
<evidence type="ECO:0000256" key="2">
    <source>
        <dbReference type="ARBA" id="ARBA00022553"/>
    </source>
</evidence>